<feature type="disulfide bond" evidence="6">
    <location>
        <begin position="31"/>
        <end position="95"/>
    </location>
</feature>
<dbReference type="GO" id="GO:0016020">
    <property type="term" value="C:membrane"/>
    <property type="evidence" value="ECO:0007669"/>
    <property type="project" value="InterPro"/>
</dbReference>
<feature type="disulfide bond" evidence="6">
    <location>
        <begin position="75"/>
        <end position="85"/>
    </location>
</feature>
<evidence type="ECO:0000313" key="9">
    <source>
        <dbReference type="Proteomes" id="UP001152320"/>
    </source>
</evidence>
<organism evidence="8 9">
    <name type="scientific">Holothuria leucospilota</name>
    <name type="common">Black long sea cucumber</name>
    <name type="synonym">Mertensiothuria leucospilota</name>
    <dbReference type="NCBI Taxonomy" id="206669"/>
    <lineage>
        <taxon>Eukaryota</taxon>
        <taxon>Metazoa</taxon>
        <taxon>Echinodermata</taxon>
        <taxon>Eleutherozoa</taxon>
        <taxon>Echinozoa</taxon>
        <taxon>Holothuroidea</taxon>
        <taxon>Aspidochirotacea</taxon>
        <taxon>Aspidochirotida</taxon>
        <taxon>Holothuriidae</taxon>
        <taxon>Holothuria</taxon>
    </lineage>
</organism>
<dbReference type="FunFam" id="3.10.250.10:FF:000007">
    <property type="entry name" value="Soluble scavenger receptor cysteine-rich domain-containing protein SSC5D"/>
    <property type="match status" value="1"/>
</dbReference>
<feature type="domain" description="SRCR" evidence="7">
    <location>
        <begin position="6"/>
        <end position="106"/>
    </location>
</feature>
<reference evidence="8" key="1">
    <citation type="submission" date="2021-10" db="EMBL/GenBank/DDBJ databases">
        <title>Tropical sea cucumber genome reveals ecological adaptation and Cuvierian tubules defense mechanism.</title>
        <authorList>
            <person name="Chen T."/>
        </authorList>
    </citation>
    <scope>NUCLEOTIDE SEQUENCE</scope>
    <source>
        <strain evidence="8">Nanhai2018</strain>
        <tissue evidence="8">Muscle</tissue>
    </source>
</reference>
<keyword evidence="1" id="KW-0732">Signal</keyword>
<accession>A0A9Q0YRD9</accession>
<dbReference type="InterPro" id="IPR036772">
    <property type="entry name" value="SRCR-like_dom_sf"/>
</dbReference>
<keyword evidence="2" id="KW-0677">Repeat</keyword>
<dbReference type="PRINTS" id="PR00258">
    <property type="entry name" value="SPERACTRCPTR"/>
</dbReference>
<comment type="caution">
    <text evidence="8">The sequence shown here is derived from an EMBL/GenBank/DDBJ whole genome shotgun (WGS) entry which is preliminary data.</text>
</comment>
<dbReference type="PANTHER" id="PTHR48071:SF28">
    <property type="entry name" value="SRCR DOMAIN-CONTAINING PROTEIN"/>
    <property type="match status" value="1"/>
</dbReference>
<evidence type="ECO:0000256" key="2">
    <source>
        <dbReference type="ARBA" id="ARBA00022737"/>
    </source>
</evidence>
<keyword evidence="5" id="KW-0325">Glycoprotein</keyword>
<dbReference type="FunFam" id="3.10.250.10:FF:000005">
    <property type="entry name" value="Neurotrypsin isoform A"/>
    <property type="match status" value="1"/>
</dbReference>
<evidence type="ECO:0000256" key="3">
    <source>
        <dbReference type="ARBA" id="ARBA00023157"/>
    </source>
</evidence>
<evidence type="ECO:0000259" key="7">
    <source>
        <dbReference type="PROSITE" id="PS50287"/>
    </source>
</evidence>
<feature type="disulfide bond" evidence="6">
    <location>
        <begin position="160"/>
        <end position="221"/>
    </location>
</feature>
<proteinExistence type="predicted"/>
<feature type="domain" description="SRCR" evidence="7">
    <location>
        <begin position="122"/>
        <end position="222"/>
    </location>
</feature>
<feature type="disulfide bond" evidence="6">
    <location>
        <begin position="44"/>
        <end position="105"/>
    </location>
</feature>
<evidence type="ECO:0000256" key="6">
    <source>
        <dbReference type="PROSITE-ProRule" id="PRU00196"/>
    </source>
</evidence>
<dbReference type="Proteomes" id="UP001152320">
    <property type="component" value="Chromosome 16"/>
</dbReference>
<dbReference type="Pfam" id="PF00530">
    <property type="entry name" value="SRCR"/>
    <property type="match status" value="2"/>
</dbReference>
<protein>
    <recommendedName>
        <fullName evidence="7">SRCR domain-containing protein</fullName>
    </recommendedName>
</protein>
<evidence type="ECO:0000256" key="5">
    <source>
        <dbReference type="ARBA" id="ARBA00023180"/>
    </source>
</evidence>
<feature type="disulfide bond" evidence="6">
    <location>
        <begin position="191"/>
        <end position="201"/>
    </location>
</feature>
<dbReference type="Gene3D" id="3.10.250.10">
    <property type="entry name" value="SRCR-like domain"/>
    <property type="match status" value="2"/>
</dbReference>
<sequence length="250" mass="28262">MYLQETRLVDGHSNNSGRLEVLINGEWGTVCDDKWNLKDATVACRQLGFPAAIFTYMHAHFGEGFGRIWMSDVQCKGTELSLLECKHERYQKPSCKHTDDVGVLCGALKHSFSGTERYLQETRLVDGHSNNSGRLEVLINGEWGTVCDREWSLKDATVACRQLGFPAAIFTYIHAHFGEGFGRIWMSNVQCKGTELSLLECKHERFPNLGCNHTADVGVLCGGKERNHLRKSFTSCHEIYKYQLCLKSNH</sequence>
<feature type="disulfide bond" evidence="6">
    <location>
        <begin position="147"/>
        <end position="211"/>
    </location>
</feature>
<evidence type="ECO:0000256" key="1">
    <source>
        <dbReference type="ARBA" id="ARBA00022729"/>
    </source>
</evidence>
<dbReference type="OrthoDB" id="536948at2759"/>
<dbReference type="SUPFAM" id="SSF56487">
    <property type="entry name" value="SRCR-like"/>
    <property type="match status" value="2"/>
</dbReference>
<gene>
    <name evidence="8" type="ORF">HOLleu_32063</name>
</gene>
<name>A0A9Q0YRD9_HOLLE</name>
<dbReference type="AlphaFoldDB" id="A0A9Q0YRD9"/>
<dbReference type="EMBL" id="JAIZAY010000016">
    <property type="protein sequence ID" value="KAJ8027039.1"/>
    <property type="molecule type" value="Genomic_DNA"/>
</dbReference>
<evidence type="ECO:0000313" key="8">
    <source>
        <dbReference type="EMBL" id="KAJ8027039.1"/>
    </source>
</evidence>
<keyword evidence="4" id="KW-0675">Receptor</keyword>
<keyword evidence="9" id="KW-1185">Reference proteome</keyword>
<evidence type="ECO:0000256" key="4">
    <source>
        <dbReference type="ARBA" id="ARBA00023170"/>
    </source>
</evidence>
<dbReference type="PROSITE" id="PS00420">
    <property type="entry name" value="SRCR_1"/>
    <property type="match status" value="2"/>
</dbReference>
<dbReference type="InterPro" id="IPR001190">
    <property type="entry name" value="SRCR"/>
</dbReference>
<dbReference type="PANTHER" id="PTHR48071">
    <property type="entry name" value="SRCR DOMAIN-CONTAINING PROTEIN"/>
    <property type="match status" value="1"/>
</dbReference>
<keyword evidence="3 6" id="KW-1015">Disulfide bond</keyword>
<dbReference type="SMART" id="SM00202">
    <property type="entry name" value="SR"/>
    <property type="match status" value="2"/>
</dbReference>
<dbReference type="PROSITE" id="PS50287">
    <property type="entry name" value="SRCR_2"/>
    <property type="match status" value="2"/>
</dbReference>